<dbReference type="GeneID" id="95979090"/>
<keyword evidence="2" id="KW-0472">Membrane</keyword>
<reference evidence="3 4" key="1">
    <citation type="submission" date="2024-07" db="EMBL/GenBank/DDBJ databases">
        <title>Draft sequence of the Neodothiora populina.</title>
        <authorList>
            <person name="Drown D.D."/>
            <person name="Schuette U.S."/>
            <person name="Buechlein A.B."/>
            <person name="Rusch D.R."/>
            <person name="Winton L.W."/>
            <person name="Adams G.A."/>
        </authorList>
    </citation>
    <scope>NUCLEOTIDE SEQUENCE [LARGE SCALE GENOMIC DNA]</scope>
    <source>
        <strain evidence="3 4">CPC 39397</strain>
    </source>
</reference>
<feature type="region of interest" description="Disordered" evidence="1">
    <location>
        <begin position="27"/>
        <end position="426"/>
    </location>
</feature>
<keyword evidence="2" id="KW-1133">Transmembrane helix</keyword>
<sequence>MEPWLSWGIALVVGGLAFYYYNAQTKPQPNKTRATSISESIPSAVKPARKRDDVKAKPKNPAPVSRVIEATASTLDPRKGDVNTSSGETTTRKRKAGKKQPAPAQSVPTPAAASGSARDEEDLAEEDDNKAWAQQLLSMKKGTSLAPPQRTDSRNKTVKQSAAGRAPEFSSASSNAADADDDWTPARSPTLAAGDVSDMLEPTASGPNVLRLTESVKPAKAKQQRQAPAEVVESKKARQNRKKVEERKLQREAEERERQTLLEAQRRTAREARGEPARNGVQSKPPAVSEWAVKAAERATQAPSQEVGTSNAGLLDTFDEPPRPSVPSEEDQFLMAKKMSEDESGWNTVPKGKKQKKTKPTGQAEANSSDAGSAPYTASEAAPAPVAPSVPVVSHKASTSASNGYGYSPSYTYDAGSHPEDSPWTA</sequence>
<evidence type="ECO:0000256" key="2">
    <source>
        <dbReference type="SAM" id="Phobius"/>
    </source>
</evidence>
<comment type="caution">
    <text evidence="3">The sequence shown here is derived from an EMBL/GenBank/DDBJ whole genome shotgun (WGS) entry which is preliminary data.</text>
</comment>
<feature type="compositionally biased region" description="Polar residues" evidence="1">
    <location>
        <begin position="399"/>
        <end position="411"/>
    </location>
</feature>
<feature type="compositionally biased region" description="Polar residues" evidence="1">
    <location>
        <begin position="27"/>
        <end position="41"/>
    </location>
</feature>
<feature type="compositionally biased region" description="Low complexity" evidence="1">
    <location>
        <begin position="378"/>
        <end position="398"/>
    </location>
</feature>
<feature type="compositionally biased region" description="Basic and acidic residues" evidence="1">
    <location>
        <begin position="232"/>
        <end position="276"/>
    </location>
</feature>
<evidence type="ECO:0000313" key="3">
    <source>
        <dbReference type="EMBL" id="KAL1306725.1"/>
    </source>
</evidence>
<keyword evidence="4" id="KW-1185">Reference proteome</keyword>
<dbReference type="Proteomes" id="UP001562354">
    <property type="component" value="Unassembled WGS sequence"/>
</dbReference>
<name>A0ABR3PL01_9PEZI</name>
<feature type="transmembrane region" description="Helical" evidence="2">
    <location>
        <begin position="6"/>
        <end position="23"/>
    </location>
</feature>
<gene>
    <name evidence="3" type="ORF">AAFC00_005391</name>
</gene>
<dbReference type="RefSeq" id="XP_069202997.1">
    <property type="nucleotide sequence ID" value="XM_069345167.1"/>
</dbReference>
<organism evidence="3 4">
    <name type="scientific">Neodothiora populina</name>
    <dbReference type="NCBI Taxonomy" id="2781224"/>
    <lineage>
        <taxon>Eukaryota</taxon>
        <taxon>Fungi</taxon>
        <taxon>Dikarya</taxon>
        <taxon>Ascomycota</taxon>
        <taxon>Pezizomycotina</taxon>
        <taxon>Dothideomycetes</taxon>
        <taxon>Dothideomycetidae</taxon>
        <taxon>Dothideales</taxon>
        <taxon>Dothioraceae</taxon>
        <taxon>Neodothiora</taxon>
    </lineage>
</organism>
<feature type="compositionally biased region" description="Basic and acidic residues" evidence="1">
    <location>
        <begin position="417"/>
        <end position="426"/>
    </location>
</feature>
<feature type="compositionally biased region" description="Acidic residues" evidence="1">
    <location>
        <begin position="119"/>
        <end position="128"/>
    </location>
</feature>
<evidence type="ECO:0000313" key="4">
    <source>
        <dbReference type="Proteomes" id="UP001562354"/>
    </source>
</evidence>
<accession>A0ABR3PL01</accession>
<proteinExistence type="predicted"/>
<evidence type="ECO:0000256" key="1">
    <source>
        <dbReference type="SAM" id="MobiDB-lite"/>
    </source>
</evidence>
<keyword evidence="2" id="KW-0812">Transmembrane</keyword>
<dbReference type="EMBL" id="JBFMKM010000004">
    <property type="protein sequence ID" value="KAL1306725.1"/>
    <property type="molecule type" value="Genomic_DNA"/>
</dbReference>
<protein>
    <submittedName>
        <fullName evidence="3">Uncharacterized protein</fullName>
    </submittedName>
</protein>
<feature type="compositionally biased region" description="Polar residues" evidence="1">
    <location>
        <begin position="301"/>
        <end position="312"/>
    </location>
</feature>